<gene>
    <name evidence="1" type="ORF">OIH86_02425</name>
</gene>
<keyword evidence="2" id="KW-1185">Reference proteome</keyword>
<proteinExistence type="predicted"/>
<comment type="caution">
    <text evidence="1">The sequence shown here is derived from an EMBL/GenBank/DDBJ whole genome shotgun (WGS) entry which is preliminary data.</text>
</comment>
<dbReference type="RefSeq" id="WP_264141455.1">
    <property type="nucleotide sequence ID" value="NZ_JAOYEY010000019.1"/>
</dbReference>
<evidence type="ECO:0000313" key="2">
    <source>
        <dbReference type="Proteomes" id="UP001526147"/>
    </source>
</evidence>
<organism evidence="1 2">
    <name type="scientific">Metabacillus halosaccharovorans</name>
    <dbReference type="NCBI Taxonomy" id="930124"/>
    <lineage>
        <taxon>Bacteria</taxon>
        <taxon>Bacillati</taxon>
        <taxon>Bacillota</taxon>
        <taxon>Bacilli</taxon>
        <taxon>Bacillales</taxon>
        <taxon>Bacillaceae</taxon>
        <taxon>Metabacillus</taxon>
    </lineage>
</organism>
<dbReference type="EMBL" id="JAOYEY010000019">
    <property type="protein sequence ID" value="MCV9884502.1"/>
    <property type="molecule type" value="Genomic_DNA"/>
</dbReference>
<protein>
    <submittedName>
        <fullName evidence="1">Uncharacterized protein</fullName>
    </submittedName>
</protein>
<evidence type="ECO:0000313" key="1">
    <source>
        <dbReference type="EMBL" id="MCV9884502.1"/>
    </source>
</evidence>
<sequence>MYEVSKGSLAKAYKHLEKGLEDELDKLYDFMEQMEDEDDENIFFDDYKIDEDDEELDFEDLFSFNEEPKNQK</sequence>
<reference evidence="1 2" key="1">
    <citation type="submission" date="2022-10" db="EMBL/GenBank/DDBJ databases">
        <title>Draft genome assembly of moderately radiation resistant bacterium Metabacillus halosaccharovorans.</title>
        <authorList>
            <person name="Pal S."/>
            <person name="Gopinathan A."/>
        </authorList>
    </citation>
    <scope>NUCLEOTIDE SEQUENCE [LARGE SCALE GENOMIC DNA]</scope>
    <source>
        <strain evidence="1 2">VITHBRA001</strain>
    </source>
</reference>
<dbReference type="Proteomes" id="UP001526147">
    <property type="component" value="Unassembled WGS sequence"/>
</dbReference>
<name>A0ABT3DCR4_9BACI</name>
<accession>A0ABT3DCR4</accession>